<dbReference type="Gene3D" id="1.10.287.1080">
    <property type="entry name" value="MazG-like"/>
    <property type="match status" value="1"/>
</dbReference>
<dbReference type="EMBL" id="MGFQ01000053">
    <property type="protein sequence ID" value="OGM08247.1"/>
    <property type="molecule type" value="Genomic_DNA"/>
</dbReference>
<dbReference type="InterPro" id="IPR004518">
    <property type="entry name" value="MazG-like_dom"/>
</dbReference>
<gene>
    <name evidence="2" type="ORF">A2Z67_00920</name>
</gene>
<evidence type="ECO:0000313" key="3">
    <source>
        <dbReference type="Proteomes" id="UP000176939"/>
    </source>
</evidence>
<sequence>MTFDEYQKFSRGTAVYPEIGNNFVYPVLGLCGESGEVAEKIKKVLRDKFGKINKRDKIEIEKELGDVLWYLSNICSELSLSFDSVARKNLRKLLSRKKRNKLRGKGDNR</sequence>
<dbReference type="PIRSF" id="PIRSF006639">
    <property type="entry name" value="UCP006639_pph"/>
    <property type="match status" value="1"/>
</dbReference>
<dbReference type="Pfam" id="PF03819">
    <property type="entry name" value="MazG"/>
    <property type="match status" value="1"/>
</dbReference>
<feature type="domain" description="NTP pyrophosphohydrolase MazG-like" evidence="1">
    <location>
        <begin position="29"/>
        <end position="98"/>
    </location>
</feature>
<evidence type="ECO:0000259" key="1">
    <source>
        <dbReference type="Pfam" id="PF03819"/>
    </source>
</evidence>
<organism evidence="2 3">
    <name type="scientific">Candidatus Woesebacteria bacterium RBG_13_36_22</name>
    <dbReference type="NCBI Taxonomy" id="1802478"/>
    <lineage>
        <taxon>Bacteria</taxon>
        <taxon>Candidatus Woeseibacteriota</taxon>
    </lineage>
</organism>
<protein>
    <recommendedName>
        <fullName evidence="1">NTP pyrophosphohydrolase MazG-like domain-containing protein</fullName>
    </recommendedName>
</protein>
<comment type="caution">
    <text evidence="2">The sequence shown here is derived from an EMBL/GenBank/DDBJ whole genome shotgun (WGS) entry which is preliminary data.</text>
</comment>
<dbReference type="Proteomes" id="UP000176939">
    <property type="component" value="Unassembled WGS sequence"/>
</dbReference>
<reference evidence="2 3" key="1">
    <citation type="journal article" date="2016" name="Nat. Commun.">
        <title>Thousands of microbial genomes shed light on interconnected biogeochemical processes in an aquifer system.</title>
        <authorList>
            <person name="Anantharaman K."/>
            <person name="Brown C.T."/>
            <person name="Hug L.A."/>
            <person name="Sharon I."/>
            <person name="Castelle C.J."/>
            <person name="Probst A.J."/>
            <person name="Thomas B.C."/>
            <person name="Singh A."/>
            <person name="Wilkins M.J."/>
            <person name="Karaoz U."/>
            <person name="Brodie E.L."/>
            <person name="Williams K.H."/>
            <person name="Hubbard S.S."/>
            <person name="Banfield J.F."/>
        </authorList>
    </citation>
    <scope>NUCLEOTIDE SEQUENCE [LARGE SCALE GENOMIC DNA]</scope>
</reference>
<dbReference type="InterPro" id="IPR011379">
    <property type="entry name" value="MazG-related_GP37"/>
</dbReference>
<dbReference type="CDD" id="cd11541">
    <property type="entry name" value="NTP-PPase_u4"/>
    <property type="match status" value="1"/>
</dbReference>
<accession>A0A1F7WZS8</accession>
<name>A0A1F7WZS8_9BACT</name>
<dbReference type="SUPFAM" id="SSF101386">
    <property type="entry name" value="all-alpha NTP pyrophosphatases"/>
    <property type="match status" value="1"/>
</dbReference>
<dbReference type="AlphaFoldDB" id="A0A1F7WZS8"/>
<proteinExistence type="predicted"/>
<evidence type="ECO:0000313" key="2">
    <source>
        <dbReference type="EMBL" id="OGM08247.1"/>
    </source>
</evidence>